<evidence type="ECO:0000259" key="6">
    <source>
        <dbReference type="Pfam" id="PF05199"/>
    </source>
</evidence>
<comment type="caution">
    <text evidence="7">The sequence shown here is derived from an EMBL/GenBank/DDBJ whole genome shotgun (WGS) entry which is preliminary data.</text>
</comment>
<dbReference type="GO" id="GO:0050660">
    <property type="term" value="F:flavin adenine dinucleotide binding"/>
    <property type="evidence" value="ECO:0007669"/>
    <property type="project" value="InterPro"/>
</dbReference>
<dbReference type="EMBL" id="PVTE01000021">
    <property type="protein sequence ID" value="PRY32550.1"/>
    <property type="molecule type" value="Genomic_DNA"/>
</dbReference>
<dbReference type="GO" id="GO:0016614">
    <property type="term" value="F:oxidoreductase activity, acting on CH-OH group of donors"/>
    <property type="evidence" value="ECO:0007669"/>
    <property type="project" value="InterPro"/>
</dbReference>
<evidence type="ECO:0000259" key="5">
    <source>
        <dbReference type="Pfam" id="PF00732"/>
    </source>
</evidence>
<name>A0A2T0SGK7_9BACT</name>
<evidence type="ECO:0000256" key="2">
    <source>
        <dbReference type="ARBA" id="ARBA00022630"/>
    </source>
</evidence>
<dbReference type="OrthoDB" id="1154541at2"/>
<keyword evidence="4" id="KW-0560">Oxidoreductase</keyword>
<keyword evidence="2" id="KW-0285">Flavoprotein</keyword>
<gene>
    <name evidence="7" type="ORF">CLV58_12151</name>
</gene>
<comment type="similarity">
    <text evidence="1">Belongs to the GMC oxidoreductase family.</text>
</comment>
<evidence type="ECO:0000256" key="3">
    <source>
        <dbReference type="ARBA" id="ARBA00022827"/>
    </source>
</evidence>
<reference evidence="7 8" key="1">
    <citation type="submission" date="2018-03" db="EMBL/GenBank/DDBJ databases">
        <title>Genomic Encyclopedia of Archaeal and Bacterial Type Strains, Phase II (KMG-II): from individual species to whole genera.</title>
        <authorList>
            <person name="Goeker M."/>
        </authorList>
    </citation>
    <scope>NUCLEOTIDE SEQUENCE [LARGE SCALE GENOMIC DNA]</scope>
    <source>
        <strain evidence="7 8">DSM 28354</strain>
    </source>
</reference>
<keyword evidence="8" id="KW-1185">Reference proteome</keyword>
<dbReference type="SUPFAM" id="SSF54373">
    <property type="entry name" value="FAD-linked reductases, C-terminal domain"/>
    <property type="match status" value="1"/>
</dbReference>
<dbReference type="SUPFAM" id="SSF51905">
    <property type="entry name" value="FAD/NAD(P)-binding domain"/>
    <property type="match status" value="1"/>
</dbReference>
<keyword evidence="3" id="KW-0274">FAD</keyword>
<feature type="domain" description="Glucose-methanol-choline oxidoreductase N-terminal" evidence="5">
    <location>
        <begin position="122"/>
        <end position="303"/>
    </location>
</feature>
<dbReference type="Proteomes" id="UP000238375">
    <property type="component" value="Unassembled WGS sequence"/>
</dbReference>
<dbReference type="PANTHER" id="PTHR46056:SF12">
    <property type="entry name" value="LONG-CHAIN-ALCOHOL OXIDASE"/>
    <property type="match status" value="1"/>
</dbReference>
<dbReference type="RefSeq" id="WP_106139771.1">
    <property type="nucleotide sequence ID" value="NZ_PVTE01000021.1"/>
</dbReference>
<dbReference type="Pfam" id="PF05199">
    <property type="entry name" value="GMC_oxred_C"/>
    <property type="match status" value="1"/>
</dbReference>
<dbReference type="InterPro" id="IPR036188">
    <property type="entry name" value="FAD/NAD-bd_sf"/>
</dbReference>
<dbReference type="AlphaFoldDB" id="A0A2T0SGK7"/>
<proteinExistence type="inferred from homology"/>
<dbReference type="PANTHER" id="PTHR46056">
    <property type="entry name" value="LONG-CHAIN-ALCOHOL OXIDASE"/>
    <property type="match status" value="1"/>
</dbReference>
<evidence type="ECO:0000256" key="4">
    <source>
        <dbReference type="ARBA" id="ARBA00023002"/>
    </source>
</evidence>
<protein>
    <submittedName>
        <fullName evidence="7">Choline dehydrogenase-like flavoprotein</fullName>
    </submittedName>
</protein>
<dbReference type="InterPro" id="IPR007867">
    <property type="entry name" value="GMC_OxRtase_C"/>
</dbReference>
<evidence type="ECO:0000256" key="1">
    <source>
        <dbReference type="ARBA" id="ARBA00010790"/>
    </source>
</evidence>
<feature type="domain" description="Glucose-methanol-choline oxidoreductase C-terminal" evidence="6">
    <location>
        <begin position="390"/>
        <end position="502"/>
    </location>
</feature>
<accession>A0A2T0SGK7</accession>
<sequence>MSNQYSLNDTVDAIVIGTGAGGAPLLARLAAAGLKVVALEAGQYWDPKKDFPTDEVGQDKLFWNDERLSAGTDPVPFGSNNSGIGVGGSTLHYTAYTPRVQPDDLQLKTDFGVGVDWPISFDEIATYYDEIEHFIGVSGPSEYPWGPARKRSYPMPPLPINGAGQLMERGCEAVGIKTSLAANAALSAGRHQEGLGHRAACANRGFCQAGCNVGAKSSMDVTYIPLALSKGAELRSECYVTQLVKNSSGRISEVVYLQNGQEKRQKCNYVFLCAGAIETPRLLMLNQLANSSGQVGRNFMAHTGLQIWGEFDEDIRPYKGIPGSVISEDTHRPDDADFAGGYLLQSIGVMPVTYLQQMARQRGLWGEAFKQAARAYNHVAGINILGDCLPYDFNYMELSDEKDGRGIPKPRVHFTNGENEHRMTAHADKIMRQIWEAAGAKNIWAYQRNAHIIGTCRMGHDGGANVVNADGQSFDVPNLFISDNSTFPSALAVNPALTIMALSLRTADQFLANRNRLNV</sequence>
<dbReference type="Gene3D" id="3.50.50.60">
    <property type="entry name" value="FAD/NAD(P)-binding domain"/>
    <property type="match status" value="2"/>
</dbReference>
<dbReference type="InterPro" id="IPR000172">
    <property type="entry name" value="GMC_OxRdtase_N"/>
</dbReference>
<evidence type="ECO:0000313" key="7">
    <source>
        <dbReference type="EMBL" id="PRY32550.1"/>
    </source>
</evidence>
<evidence type="ECO:0000313" key="8">
    <source>
        <dbReference type="Proteomes" id="UP000238375"/>
    </source>
</evidence>
<dbReference type="Pfam" id="PF00732">
    <property type="entry name" value="GMC_oxred_N"/>
    <property type="match status" value="1"/>
</dbReference>
<organism evidence="7 8">
    <name type="scientific">Spirosoma oryzae</name>
    <dbReference type="NCBI Taxonomy" id="1469603"/>
    <lineage>
        <taxon>Bacteria</taxon>
        <taxon>Pseudomonadati</taxon>
        <taxon>Bacteroidota</taxon>
        <taxon>Cytophagia</taxon>
        <taxon>Cytophagales</taxon>
        <taxon>Cytophagaceae</taxon>
        <taxon>Spirosoma</taxon>
    </lineage>
</organism>